<keyword evidence="1" id="KW-0732">Signal</keyword>
<keyword evidence="2" id="KW-0449">Lipoprotein</keyword>
<dbReference type="RefSeq" id="WP_156381184.1">
    <property type="nucleotide sequence ID" value="NZ_BAABEG010000001.1"/>
</dbReference>
<reference evidence="2 3" key="1">
    <citation type="submission" date="2020-08" db="EMBL/GenBank/DDBJ databases">
        <title>Genomic Encyclopedia of Type Strains, Phase IV (KMG-IV): sequencing the most valuable type-strain genomes for metagenomic binning, comparative biology and taxonomic classification.</title>
        <authorList>
            <person name="Goeker M."/>
        </authorList>
    </citation>
    <scope>NUCLEOTIDE SEQUENCE [LARGE SCALE GENOMIC DNA]</scope>
    <source>
        <strain evidence="2 3">DSM 7051</strain>
    </source>
</reference>
<name>A0A7X0CE17_9HYPH</name>
<dbReference type="EMBL" id="JACHOU010000001">
    <property type="protein sequence ID" value="MBB6352256.1"/>
    <property type="molecule type" value="Genomic_DNA"/>
</dbReference>
<dbReference type="Proteomes" id="UP000536262">
    <property type="component" value="Unassembled WGS sequence"/>
</dbReference>
<feature type="chain" id="PRO_5030954248" evidence="1">
    <location>
        <begin position="24"/>
        <end position="90"/>
    </location>
</feature>
<keyword evidence="3" id="KW-1185">Reference proteome</keyword>
<gene>
    <name evidence="2" type="ORF">GGR00_000008</name>
</gene>
<dbReference type="AlphaFoldDB" id="A0A7X0CE17"/>
<evidence type="ECO:0000256" key="1">
    <source>
        <dbReference type="SAM" id="SignalP"/>
    </source>
</evidence>
<organism evidence="2 3">
    <name type="scientific">Aminobacter aganoensis</name>
    <dbReference type="NCBI Taxonomy" id="83264"/>
    <lineage>
        <taxon>Bacteria</taxon>
        <taxon>Pseudomonadati</taxon>
        <taxon>Pseudomonadota</taxon>
        <taxon>Alphaproteobacteria</taxon>
        <taxon>Hyphomicrobiales</taxon>
        <taxon>Phyllobacteriaceae</taxon>
        <taxon>Aminobacter</taxon>
    </lineage>
</organism>
<dbReference type="PROSITE" id="PS51257">
    <property type="entry name" value="PROKAR_LIPOPROTEIN"/>
    <property type="match status" value="1"/>
</dbReference>
<accession>A0A7X0CE17</accession>
<evidence type="ECO:0000313" key="3">
    <source>
        <dbReference type="Proteomes" id="UP000536262"/>
    </source>
</evidence>
<sequence>MNKKMLFAVLGVAALGLSACSKAAPECTAEVMTKKAQEVGTALQEAVTKDPAKAAELSAKVQEVASKYTGATTSEEACKAYDELLTVIKG</sequence>
<proteinExistence type="predicted"/>
<comment type="caution">
    <text evidence="2">The sequence shown here is derived from an EMBL/GenBank/DDBJ whole genome shotgun (WGS) entry which is preliminary data.</text>
</comment>
<evidence type="ECO:0000313" key="2">
    <source>
        <dbReference type="EMBL" id="MBB6352256.1"/>
    </source>
</evidence>
<protein>
    <submittedName>
        <fullName evidence="2">Outer membrane biogenesis lipoprotein LolB</fullName>
    </submittedName>
</protein>
<feature type="signal peptide" evidence="1">
    <location>
        <begin position="1"/>
        <end position="23"/>
    </location>
</feature>